<dbReference type="AlphaFoldDB" id="A0AAE9E230"/>
<protein>
    <submittedName>
        <fullName evidence="1">Uncharacterized protein</fullName>
    </submittedName>
</protein>
<dbReference type="EMBL" id="CP092620">
    <property type="protein sequence ID" value="UMM10683.1"/>
    <property type="molecule type" value="Genomic_DNA"/>
</dbReference>
<reference evidence="1 2" key="1">
    <citation type="submission" date="2022-04" db="EMBL/GenBank/DDBJ databases">
        <title>Chromosome-level reference genomes for two strains of Caenorhabditis briggsae: an improved platform for comparative genomics.</title>
        <authorList>
            <person name="Stevens L."/>
            <person name="Andersen E."/>
        </authorList>
    </citation>
    <scope>NUCLEOTIDE SEQUENCE [LARGE SCALE GENOMIC DNA]</scope>
    <source>
        <strain evidence="1">VX34</strain>
        <tissue evidence="1">Whole-organism</tissue>
    </source>
</reference>
<keyword evidence="2" id="KW-1185">Reference proteome</keyword>
<dbReference type="Proteomes" id="UP000829354">
    <property type="component" value="Chromosome I"/>
</dbReference>
<accession>A0AAE9E230</accession>
<evidence type="ECO:0000313" key="2">
    <source>
        <dbReference type="Proteomes" id="UP000829354"/>
    </source>
</evidence>
<proteinExistence type="predicted"/>
<organism evidence="1 2">
    <name type="scientific">Caenorhabditis briggsae</name>
    <dbReference type="NCBI Taxonomy" id="6238"/>
    <lineage>
        <taxon>Eukaryota</taxon>
        <taxon>Metazoa</taxon>
        <taxon>Ecdysozoa</taxon>
        <taxon>Nematoda</taxon>
        <taxon>Chromadorea</taxon>
        <taxon>Rhabditida</taxon>
        <taxon>Rhabditina</taxon>
        <taxon>Rhabditomorpha</taxon>
        <taxon>Rhabditoidea</taxon>
        <taxon>Rhabditidae</taxon>
        <taxon>Peloderinae</taxon>
        <taxon>Caenorhabditis</taxon>
    </lineage>
</organism>
<gene>
    <name evidence="1" type="ORF">L5515_000342</name>
</gene>
<sequence length="75" mass="8461">MEPGGQVAGRWREEMKDRGHAVIGRKWIVGKATGTIWSLCQSEKWLVELDKDTGDTGTTWSLCQGEKWIGARYAH</sequence>
<evidence type="ECO:0000313" key="1">
    <source>
        <dbReference type="EMBL" id="UMM10683.1"/>
    </source>
</evidence>
<name>A0AAE9E230_CAEBR</name>